<dbReference type="InterPro" id="IPR035899">
    <property type="entry name" value="DBL_dom_sf"/>
</dbReference>
<dbReference type="SUPFAM" id="SSF48065">
    <property type="entry name" value="DBL homology domain (DH-domain)"/>
    <property type="match status" value="1"/>
</dbReference>
<dbReference type="Proteomes" id="UP000235371">
    <property type="component" value="Unassembled WGS sequence"/>
</dbReference>
<evidence type="ECO:0000313" key="4">
    <source>
        <dbReference type="Proteomes" id="UP000235371"/>
    </source>
</evidence>
<proteinExistence type="predicted"/>
<dbReference type="GO" id="GO:0005737">
    <property type="term" value="C:cytoplasm"/>
    <property type="evidence" value="ECO:0007669"/>
    <property type="project" value="TreeGrafter"/>
</dbReference>
<keyword evidence="4" id="KW-1185">Reference proteome</keyword>
<dbReference type="EMBL" id="KZ613912">
    <property type="protein sequence ID" value="PMD52017.1"/>
    <property type="molecule type" value="Genomic_DNA"/>
</dbReference>
<feature type="region of interest" description="Disordered" evidence="1">
    <location>
        <begin position="133"/>
        <end position="156"/>
    </location>
</feature>
<dbReference type="Gene3D" id="1.20.900.10">
    <property type="entry name" value="Dbl homology (DH) domain"/>
    <property type="match status" value="1"/>
</dbReference>
<reference evidence="3 4" key="1">
    <citation type="submission" date="2016-04" db="EMBL/GenBank/DDBJ databases">
        <title>A degradative enzymes factory behind the ericoid mycorrhizal symbiosis.</title>
        <authorList>
            <consortium name="DOE Joint Genome Institute"/>
            <person name="Martino E."/>
            <person name="Morin E."/>
            <person name="Grelet G."/>
            <person name="Kuo A."/>
            <person name="Kohler A."/>
            <person name="Daghino S."/>
            <person name="Barry K."/>
            <person name="Choi C."/>
            <person name="Cichocki N."/>
            <person name="Clum A."/>
            <person name="Copeland A."/>
            <person name="Hainaut M."/>
            <person name="Haridas S."/>
            <person name="Labutti K."/>
            <person name="Lindquist E."/>
            <person name="Lipzen A."/>
            <person name="Khouja H.-R."/>
            <person name="Murat C."/>
            <person name="Ohm R."/>
            <person name="Olson A."/>
            <person name="Spatafora J."/>
            <person name="Veneault-Fourrey C."/>
            <person name="Henrissat B."/>
            <person name="Grigoriev I."/>
            <person name="Martin F."/>
            <person name="Perotto S."/>
        </authorList>
    </citation>
    <scope>NUCLEOTIDE SEQUENCE [LARGE SCALE GENOMIC DNA]</scope>
    <source>
        <strain evidence="3 4">E</strain>
    </source>
</reference>
<accession>A0A2J6SMM9</accession>
<evidence type="ECO:0000259" key="2">
    <source>
        <dbReference type="PROSITE" id="PS50010"/>
    </source>
</evidence>
<feature type="region of interest" description="Disordered" evidence="1">
    <location>
        <begin position="721"/>
        <end position="803"/>
    </location>
</feature>
<feature type="domain" description="DH" evidence="2">
    <location>
        <begin position="180"/>
        <end position="426"/>
    </location>
</feature>
<feature type="compositionally biased region" description="Basic and acidic residues" evidence="1">
    <location>
        <begin position="774"/>
        <end position="787"/>
    </location>
</feature>
<protein>
    <submittedName>
        <fullName evidence="3">Dbl homology domain-containing protein</fullName>
    </submittedName>
</protein>
<feature type="compositionally biased region" description="Basic and acidic residues" evidence="1">
    <location>
        <begin position="758"/>
        <end position="767"/>
    </location>
</feature>
<name>A0A2J6SMM9_9HELO</name>
<dbReference type="Pfam" id="PF00621">
    <property type="entry name" value="RhoGEF"/>
    <property type="match status" value="1"/>
</dbReference>
<dbReference type="PANTHER" id="PTHR45818:SF3">
    <property type="entry name" value="PROTEIN VAV"/>
    <property type="match status" value="1"/>
</dbReference>
<feature type="region of interest" description="Disordered" evidence="1">
    <location>
        <begin position="68"/>
        <end position="109"/>
    </location>
</feature>
<organism evidence="3 4">
    <name type="scientific">Hyaloscypha bicolor E</name>
    <dbReference type="NCBI Taxonomy" id="1095630"/>
    <lineage>
        <taxon>Eukaryota</taxon>
        <taxon>Fungi</taxon>
        <taxon>Dikarya</taxon>
        <taxon>Ascomycota</taxon>
        <taxon>Pezizomycotina</taxon>
        <taxon>Leotiomycetes</taxon>
        <taxon>Helotiales</taxon>
        <taxon>Hyaloscyphaceae</taxon>
        <taxon>Hyaloscypha</taxon>
        <taxon>Hyaloscypha bicolor</taxon>
    </lineage>
</organism>
<feature type="compositionally biased region" description="Low complexity" evidence="1">
    <location>
        <begin position="862"/>
        <end position="872"/>
    </location>
</feature>
<dbReference type="OrthoDB" id="8059989at2759"/>
<dbReference type="GeneID" id="36593483"/>
<dbReference type="SMART" id="SM00325">
    <property type="entry name" value="RhoGEF"/>
    <property type="match status" value="1"/>
</dbReference>
<dbReference type="STRING" id="1095630.A0A2J6SMM9"/>
<evidence type="ECO:0000256" key="1">
    <source>
        <dbReference type="SAM" id="MobiDB-lite"/>
    </source>
</evidence>
<gene>
    <name evidence="3" type="ORF">K444DRAFT_647939</name>
</gene>
<dbReference type="PROSITE" id="PS50010">
    <property type="entry name" value="DH_2"/>
    <property type="match status" value="1"/>
</dbReference>
<dbReference type="InParanoid" id="A0A2J6SMM9"/>
<dbReference type="RefSeq" id="XP_024728921.1">
    <property type="nucleotide sequence ID" value="XM_024885406.1"/>
</dbReference>
<dbReference type="PANTHER" id="PTHR45818">
    <property type="entry name" value="PROTEIN VAV"/>
    <property type="match status" value="1"/>
</dbReference>
<feature type="region of interest" description="Disordered" evidence="1">
    <location>
        <begin position="858"/>
        <end position="881"/>
    </location>
</feature>
<dbReference type="GO" id="GO:0005085">
    <property type="term" value="F:guanyl-nucleotide exchange factor activity"/>
    <property type="evidence" value="ECO:0007669"/>
    <property type="project" value="InterPro"/>
</dbReference>
<dbReference type="AlphaFoldDB" id="A0A2J6SMM9"/>
<feature type="compositionally biased region" description="Polar residues" evidence="1">
    <location>
        <begin position="748"/>
        <end position="757"/>
    </location>
</feature>
<sequence length="896" mass="99669">MALSDTTPHRWNTLDNITALGLSFNAEDSQDVGTPNRERFSLDEAFVNRSLPLEGERPFNKWMRNLQRRGTQRRKTVSCDMGGTMLDPELFDPSGTQKRSAHKKSSSGSSFGFVTAVKSASISLASFSVAPRSRRTGVSSRQQRTDRSSKASNVGRLSEDSSYIARGIVIDQAVTNRLLQRRRVLEEIISTEESYLADVRFLMNVYVTLMASIPTLSLNLRASINRNLNEIVELHEELLGDLHRVVPHSEYTQPISAESTLPGSPNGHHRWRSLDAVPEHKSGTWLQKIPGMTAEPKVAAEVARVFGKKMNLFFVYEEYGAKYELMIKDVASTYRTMPQWEMYQKGLEALASSLASINSQHDKSKKALTIGDLLVKASPIQRVCRYPLLFAELLRQTPVCDCPDSHTEIENVLIRLREATNEINRATDDPRMKATIEKSWLLQDRLGFPNMPEARSKSSVRALGHIHLCGVLHVSWQTRDGVDGQYLICLLYRDFLILASTAKTEQIYTIQACIGLCEVSVEEVDNGRGLQCHTAPFSWKLVFECDHQLFEVTMSACSPKEELEWRSRLADHSSRQSLDAGEQALYTSLSLAIKPMGTVFGKPGTVARRISIHRATTVGPMSGLCQVIIKNTNAFKESASSASINRSQSLLTTNRIPVLAPSRADRIRLEALLADVWTREILPYPGMTGRARSEHLVRASASSMMRKLSVASIASNFTKRSGSMASLHKTAEDDESSETDLPKATPVRTENNSSEPSQCKDLDDPTRSRLSVIQDEKENIQQRDSFETPRALSSGANGSPTSKLRRLATLKVKTSWGPDGQRMITPPLRTSSANSVNQCRVTPLSTVTDLGTEEKENIPQVQSSQAAPASQKQWKKSKGMGMSRNVVAEGLRNLFR</sequence>
<evidence type="ECO:0000313" key="3">
    <source>
        <dbReference type="EMBL" id="PMD52017.1"/>
    </source>
</evidence>
<dbReference type="InterPro" id="IPR000219">
    <property type="entry name" value="DH_dom"/>
</dbReference>